<dbReference type="InterPro" id="IPR053168">
    <property type="entry name" value="Glutamic_endopeptidase"/>
</dbReference>
<dbReference type="InParanoid" id="A0A059AJH9"/>
<accession>A0A059AJH9</accession>
<gene>
    <name evidence="3" type="ORF">EUGRSUZ_J03075</name>
</gene>
<dbReference type="PANTHER" id="PTHR31589">
    <property type="entry name" value="PROTEIN, PUTATIVE (DUF239)-RELATED-RELATED"/>
    <property type="match status" value="1"/>
</dbReference>
<dbReference type="InterPro" id="IPR004314">
    <property type="entry name" value="Neprosin"/>
</dbReference>
<evidence type="ECO:0000259" key="2">
    <source>
        <dbReference type="PROSITE" id="PS52045"/>
    </source>
</evidence>
<dbReference type="Pfam" id="PF03080">
    <property type="entry name" value="Neprosin"/>
    <property type="match status" value="1"/>
</dbReference>
<proteinExistence type="predicted"/>
<feature type="domain" description="Neprosin PEP catalytic" evidence="2">
    <location>
        <begin position="143"/>
        <end position="383"/>
    </location>
</feature>
<keyword evidence="1" id="KW-0732">Signal</keyword>
<evidence type="ECO:0000313" key="3">
    <source>
        <dbReference type="EMBL" id="KCW53841.1"/>
    </source>
</evidence>
<dbReference type="Pfam" id="PF14365">
    <property type="entry name" value="Neprosin_AP"/>
    <property type="match status" value="1"/>
</dbReference>
<protein>
    <recommendedName>
        <fullName evidence="2">Neprosin PEP catalytic domain-containing protein</fullName>
    </recommendedName>
</protein>
<dbReference type="STRING" id="71139.A0A059AJH9"/>
<reference evidence="3" key="1">
    <citation type="submission" date="2013-07" db="EMBL/GenBank/DDBJ databases">
        <title>The genome of Eucalyptus grandis.</title>
        <authorList>
            <person name="Schmutz J."/>
            <person name="Hayes R."/>
            <person name="Myburg A."/>
            <person name="Tuskan G."/>
            <person name="Grattapaglia D."/>
            <person name="Rokhsar D.S."/>
        </authorList>
    </citation>
    <scope>NUCLEOTIDE SEQUENCE</scope>
    <source>
        <tissue evidence="3">Leaf extractions</tissue>
    </source>
</reference>
<feature type="signal peptide" evidence="1">
    <location>
        <begin position="1"/>
        <end position="29"/>
    </location>
</feature>
<feature type="chain" id="PRO_5001572393" description="Neprosin PEP catalytic domain-containing protein" evidence="1">
    <location>
        <begin position="30"/>
        <end position="384"/>
    </location>
</feature>
<dbReference type="Gramene" id="KCW53841">
    <property type="protein sequence ID" value="KCW53841"/>
    <property type="gene ID" value="EUGRSUZ_J03075"/>
</dbReference>
<dbReference type="InterPro" id="IPR025521">
    <property type="entry name" value="Neprosin_propep"/>
</dbReference>
<dbReference type="EMBL" id="KK198762">
    <property type="protein sequence ID" value="KCW53841.1"/>
    <property type="molecule type" value="Genomic_DNA"/>
</dbReference>
<dbReference type="AlphaFoldDB" id="A0A059AJH9"/>
<name>A0A059AJH9_EUCGR</name>
<organism evidence="3">
    <name type="scientific">Eucalyptus grandis</name>
    <name type="common">Flooded gum</name>
    <dbReference type="NCBI Taxonomy" id="71139"/>
    <lineage>
        <taxon>Eukaryota</taxon>
        <taxon>Viridiplantae</taxon>
        <taxon>Streptophyta</taxon>
        <taxon>Embryophyta</taxon>
        <taxon>Tracheophyta</taxon>
        <taxon>Spermatophyta</taxon>
        <taxon>Magnoliopsida</taxon>
        <taxon>eudicotyledons</taxon>
        <taxon>Gunneridae</taxon>
        <taxon>Pentapetalae</taxon>
        <taxon>rosids</taxon>
        <taxon>malvids</taxon>
        <taxon>Myrtales</taxon>
        <taxon>Myrtaceae</taxon>
        <taxon>Myrtoideae</taxon>
        <taxon>Eucalypteae</taxon>
        <taxon>Eucalyptus</taxon>
    </lineage>
</organism>
<dbReference type="OMA" id="HAPPKLY"/>
<evidence type="ECO:0000256" key="1">
    <source>
        <dbReference type="SAM" id="SignalP"/>
    </source>
</evidence>
<sequence length="384" mass="42734">MAMVSLRAHLSKWLVLMITIISTISNGRARARVLGSDEVTGFDKPKGVVKTIESYETREVIDCVDIYKQPAFDHPLLKNHTIQMKPSSNLKANGSGSVEGVLNQAWRKYGECPEGTIPIIRPQSHTSRHAIRCVFVHALILNFHFLKSLFYIGQYAVVYLNSGNFKGAHATINVWNPVVLDQEASFSQIWLTAGPRETVNTIEAGWRGDGYWETGCYNLECPGFVQTSDKIALGALLDPFSTYGGKQYDITVDIVKNQPLGRWWLRIQNVEVGHWPQDLFTSLKDRADKVAWGGEVVNLGLDGRHTSTQMGSGHLPSEGFFGKASFFRHVSIVDGGSFGRDPENLQKRVSKPGCYDLIINEAERSQLGVNFYYGGPGYSAQCEK</sequence>
<dbReference type="PANTHER" id="PTHR31589:SF221">
    <property type="entry name" value="LIGASE, PUTATIVE (DUF239)-RELATED"/>
    <property type="match status" value="1"/>
</dbReference>
<dbReference type="PROSITE" id="PS52045">
    <property type="entry name" value="NEPROSIN_PEP_CD"/>
    <property type="match status" value="1"/>
</dbReference>